<dbReference type="PANTHER" id="PTHR43111:SF1">
    <property type="entry name" value="ALDEHYDE DEHYDROGENASE B-RELATED"/>
    <property type="match status" value="1"/>
</dbReference>
<dbReference type="AlphaFoldDB" id="A0A8H7NLB3"/>
<dbReference type="SUPFAM" id="SSF53720">
    <property type="entry name" value="ALDH-like"/>
    <property type="match status" value="1"/>
</dbReference>
<dbReference type="InterPro" id="IPR016163">
    <property type="entry name" value="Ald_DH_C"/>
</dbReference>
<dbReference type="InterPro" id="IPR016161">
    <property type="entry name" value="Ald_DH/histidinol_DH"/>
</dbReference>
<dbReference type="Gene3D" id="3.40.605.10">
    <property type="entry name" value="Aldehyde Dehydrogenase, Chain A, domain 1"/>
    <property type="match status" value="1"/>
</dbReference>
<proteinExistence type="predicted"/>
<organism evidence="3 4">
    <name type="scientific">Bionectria ochroleuca</name>
    <name type="common">Gliocladium roseum</name>
    <dbReference type="NCBI Taxonomy" id="29856"/>
    <lineage>
        <taxon>Eukaryota</taxon>
        <taxon>Fungi</taxon>
        <taxon>Dikarya</taxon>
        <taxon>Ascomycota</taxon>
        <taxon>Pezizomycotina</taxon>
        <taxon>Sordariomycetes</taxon>
        <taxon>Hypocreomycetidae</taxon>
        <taxon>Hypocreales</taxon>
        <taxon>Bionectriaceae</taxon>
        <taxon>Clonostachys</taxon>
    </lineage>
</organism>
<sequence>MAAELRDIRSAAIDGRMHNAFFQKEQLKSLHEILSKNITEIQDQIARDHRYTQAEASVEYWLALRCIAEAYRSIDPKQHLQAEYAIAKSKDASDAREPVGIVIVEPAQHTFFYSLISALVPALVHGNCIIVQTEKTLLESPKFILSLIESALDNHVVKVVYSQLTDEEIASRHTRIVQKQDINPRVIAIIERDADLQLAAKGVASARFSLRGKSPFAPDLVLVNEWVKKDFLSALVQHTSAFISDTVPKDPVQKLSKSRFHDTILKENLGEVVFSTSEGYILNVRNRQSPIIQSRSEECYLAIHSVTSMDDAIDLSRSLGRLGASYIFSSPQAAKYISQFIDSQLAFVSHIPPQLLYEPMIPFEASYQPGVQSRYSPSLFSLPKPQYISDTDVNRRLRDIIFKPTAKALQELDKEATTELPEQVRPAKMAYVGFFEQGFITGAVLMLSGVILGLATLSYHGHNYLRSRSL</sequence>
<dbReference type="EMBL" id="JADCTT010000002">
    <property type="protein sequence ID" value="KAF9757735.1"/>
    <property type="molecule type" value="Genomic_DNA"/>
</dbReference>
<evidence type="ECO:0000259" key="2">
    <source>
        <dbReference type="Pfam" id="PF00171"/>
    </source>
</evidence>
<dbReference type="Pfam" id="PF00171">
    <property type="entry name" value="Aldedh"/>
    <property type="match status" value="1"/>
</dbReference>
<feature type="transmembrane region" description="Helical" evidence="1">
    <location>
        <begin position="438"/>
        <end position="459"/>
    </location>
</feature>
<feature type="domain" description="Aldehyde dehydrogenase" evidence="2">
    <location>
        <begin position="25"/>
        <end position="163"/>
    </location>
</feature>
<dbReference type="Gene3D" id="3.40.309.10">
    <property type="entry name" value="Aldehyde Dehydrogenase, Chain A, domain 2"/>
    <property type="match status" value="1"/>
</dbReference>
<keyword evidence="1" id="KW-0472">Membrane</keyword>
<dbReference type="PANTHER" id="PTHR43111">
    <property type="entry name" value="ALDEHYDE DEHYDROGENASE B-RELATED"/>
    <property type="match status" value="1"/>
</dbReference>
<evidence type="ECO:0000313" key="3">
    <source>
        <dbReference type="EMBL" id="KAF9757735.1"/>
    </source>
</evidence>
<evidence type="ECO:0000256" key="1">
    <source>
        <dbReference type="SAM" id="Phobius"/>
    </source>
</evidence>
<dbReference type="GO" id="GO:0016620">
    <property type="term" value="F:oxidoreductase activity, acting on the aldehyde or oxo group of donors, NAD or NADP as acceptor"/>
    <property type="evidence" value="ECO:0007669"/>
    <property type="project" value="InterPro"/>
</dbReference>
<name>A0A8H7NLB3_BIOOC</name>
<dbReference type="InterPro" id="IPR016162">
    <property type="entry name" value="Ald_DH_N"/>
</dbReference>
<evidence type="ECO:0000313" key="4">
    <source>
        <dbReference type="Proteomes" id="UP000616885"/>
    </source>
</evidence>
<protein>
    <recommendedName>
        <fullName evidence="2">Aldehyde dehydrogenase domain-containing protein</fullName>
    </recommendedName>
</protein>
<dbReference type="InterPro" id="IPR015590">
    <property type="entry name" value="Aldehyde_DH_dom"/>
</dbReference>
<accession>A0A8H7NLB3</accession>
<reference evidence="3" key="1">
    <citation type="submission" date="2020-10" db="EMBL/GenBank/DDBJ databases">
        <title>High-Quality Genome Resource of Clonostachys rosea strain S41 by Oxford Nanopore Long-Read Sequencing.</title>
        <authorList>
            <person name="Wang H."/>
        </authorList>
    </citation>
    <scope>NUCLEOTIDE SEQUENCE</scope>
    <source>
        <strain evidence="3">S41</strain>
    </source>
</reference>
<comment type="caution">
    <text evidence="3">The sequence shown here is derived from an EMBL/GenBank/DDBJ whole genome shotgun (WGS) entry which is preliminary data.</text>
</comment>
<keyword evidence="1" id="KW-1133">Transmembrane helix</keyword>
<gene>
    <name evidence="3" type="ORF">IM811_008679</name>
</gene>
<keyword evidence="1" id="KW-0812">Transmembrane</keyword>
<dbReference type="Proteomes" id="UP000616885">
    <property type="component" value="Unassembled WGS sequence"/>
</dbReference>